<evidence type="ECO:0000313" key="4">
    <source>
        <dbReference type="Proteomes" id="UP000181790"/>
    </source>
</evidence>
<keyword evidence="4" id="KW-1185">Reference proteome</keyword>
<name>A0A1S2VLX8_9BACT</name>
<sequence length="203" mass="21746">MKTLTRNAFFAFAAAAMMTACSRPYATVQRTQTERFYSAAKPAPAAEAKAVDVAVATPVEAPATTEAPTAAQVEATKQVVDQIEAYAANNKELASSKKLEKRMARVKQLLNEATTAKSLNTLQTTKKATLMERMMTKKIDKQIKKHMAPDEAKVMDRATRAGIIIGIVGLLLSLLFGGVLGLLGLLMLIGGIVLILVGVLRTV</sequence>
<evidence type="ECO:0000313" key="3">
    <source>
        <dbReference type="EMBL" id="OIN59225.1"/>
    </source>
</evidence>
<keyword evidence="2" id="KW-0732">Signal</keyword>
<keyword evidence="1" id="KW-0812">Transmembrane</keyword>
<dbReference type="AlphaFoldDB" id="A0A1S2VLX8"/>
<keyword evidence="1" id="KW-0472">Membrane</keyword>
<feature type="signal peptide" evidence="2">
    <location>
        <begin position="1"/>
        <end position="22"/>
    </location>
</feature>
<protein>
    <submittedName>
        <fullName evidence="3">Uncharacterized protein</fullName>
    </submittedName>
</protein>
<comment type="caution">
    <text evidence="3">The sequence shown here is derived from an EMBL/GenBank/DDBJ whole genome shotgun (WGS) entry which is preliminary data.</text>
</comment>
<accession>A0A1S2VLX8</accession>
<keyword evidence="1" id="KW-1133">Transmembrane helix</keyword>
<evidence type="ECO:0000256" key="1">
    <source>
        <dbReference type="SAM" id="Phobius"/>
    </source>
</evidence>
<feature type="chain" id="PRO_5010331530" evidence="2">
    <location>
        <begin position="23"/>
        <end position="203"/>
    </location>
</feature>
<organism evidence="3 4">
    <name type="scientific">Arsenicibacter rosenii</name>
    <dbReference type="NCBI Taxonomy" id="1750698"/>
    <lineage>
        <taxon>Bacteria</taxon>
        <taxon>Pseudomonadati</taxon>
        <taxon>Bacteroidota</taxon>
        <taxon>Cytophagia</taxon>
        <taxon>Cytophagales</taxon>
        <taxon>Spirosomataceae</taxon>
        <taxon>Arsenicibacter</taxon>
    </lineage>
</organism>
<evidence type="ECO:0000256" key="2">
    <source>
        <dbReference type="SAM" id="SignalP"/>
    </source>
</evidence>
<dbReference type="Proteomes" id="UP000181790">
    <property type="component" value="Unassembled WGS sequence"/>
</dbReference>
<reference evidence="3 4" key="1">
    <citation type="submission" date="2016-10" db="EMBL/GenBank/DDBJ databases">
        <title>Arsenicibacter rosenii gen. nov., sp. nov., an efficient arsenic-methylating bacterium isolated from an arsenic-contaminated paddy soil.</title>
        <authorList>
            <person name="Huang K."/>
        </authorList>
    </citation>
    <scope>NUCLEOTIDE SEQUENCE [LARGE SCALE GENOMIC DNA]</scope>
    <source>
        <strain evidence="3 4">SM-1</strain>
    </source>
</reference>
<dbReference type="EMBL" id="MORL01000004">
    <property type="protein sequence ID" value="OIN59225.1"/>
    <property type="molecule type" value="Genomic_DNA"/>
</dbReference>
<dbReference type="RefSeq" id="WP_071502909.1">
    <property type="nucleotide sequence ID" value="NZ_MORL01000004.1"/>
</dbReference>
<proteinExistence type="predicted"/>
<dbReference type="OrthoDB" id="959491at2"/>
<dbReference type="PROSITE" id="PS51257">
    <property type="entry name" value="PROKAR_LIPOPROTEIN"/>
    <property type="match status" value="1"/>
</dbReference>
<feature type="transmembrane region" description="Helical" evidence="1">
    <location>
        <begin position="164"/>
        <end position="197"/>
    </location>
</feature>
<gene>
    <name evidence="3" type="ORF">BLX24_09540</name>
</gene>